<dbReference type="EMBL" id="JAINUF010000006">
    <property type="protein sequence ID" value="KAJ8356092.1"/>
    <property type="molecule type" value="Genomic_DNA"/>
</dbReference>
<keyword evidence="1" id="KW-0175">Coiled coil</keyword>
<evidence type="ECO:0000256" key="1">
    <source>
        <dbReference type="SAM" id="Coils"/>
    </source>
</evidence>
<proteinExistence type="predicted"/>
<comment type="caution">
    <text evidence="2">The sequence shown here is derived from an EMBL/GenBank/DDBJ whole genome shotgun (WGS) entry which is preliminary data.</text>
</comment>
<reference evidence="2" key="1">
    <citation type="journal article" date="2023" name="Science">
        <title>Genome structures resolve the early diversification of teleost fishes.</title>
        <authorList>
            <person name="Parey E."/>
            <person name="Louis A."/>
            <person name="Montfort J."/>
            <person name="Bouchez O."/>
            <person name="Roques C."/>
            <person name="Iampietro C."/>
            <person name="Lluch J."/>
            <person name="Castinel A."/>
            <person name="Donnadieu C."/>
            <person name="Desvignes T."/>
            <person name="Floi Bucao C."/>
            <person name="Jouanno E."/>
            <person name="Wen M."/>
            <person name="Mejri S."/>
            <person name="Dirks R."/>
            <person name="Jansen H."/>
            <person name="Henkel C."/>
            <person name="Chen W.J."/>
            <person name="Zahm M."/>
            <person name="Cabau C."/>
            <person name="Klopp C."/>
            <person name="Thompson A.W."/>
            <person name="Robinson-Rechavi M."/>
            <person name="Braasch I."/>
            <person name="Lecointre G."/>
            <person name="Bobe J."/>
            <person name="Postlethwait J.H."/>
            <person name="Berthelot C."/>
            <person name="Roest Crollius H."/>
            <person name="Guiguen Y."/>
        </authorList>
    </citation>
    <scope>NUCLEOTIDE SEQUENCE</scope>
    <source>
        <strain evidence="2">WJC10195</strain>
    </source>
</reference>
<name>A0A9Q1IV00_SYNKA</name>
<sequence>MIQELKQELSACKESASAAHIHYEELKESSNQQIEEAAQNAWEYLDLECERYCSIVQAFREELATLTNICKERDRRLVAMAEESERREEELEEMAFREQSEQCERTDKELAAMAFKFEKSKKNLADMRQLCLYNEEKMEDMEKLYEITMNHLVDETIDGQDRLESLETMTQRFNNKEEELAAMVSRLEVSEKKLAAMSELLQAEDKLQHVNPVV</sequence>
<feature type="coiled-coil region" evidence="1">
    <location>
        <begin position="166"/>
        <end position="193"/>
    </location>
</feature>
<gene>
    <name evidence="2" type="ORF">SKAU_G00188860</name>
</gene>
<accession>A0A9Q1IV00</accession>
<evidence type="ECO:0000313" key="3">
    <source>
        <dbReference type="Proteomes" id="UP001152622"/>
    </source>
</evidence>
<organism evidence="2 3">
    <name type="scientific">Synaphobranchus kaupii</name>
    <name type="common">Kaup's arrowtooth eel</name>
    <dbReference type="NCBI Taxonomy" id="118154"/>
    <lineage>
        <taxon>Eukaryota</taxon>
        <taxon>Metazoa</taxon>
        <taxon>Chordata</taxon>
        <taxon>Craniata</taxon>
        <taxon>Vertebrata</taxon>
        <taxon>Euteleostomi</taxon>
        <taxon>Actinopterygii</taxon>
        <taxon>Neopterygii</taxon>
        <taxon>Teleostei</taxon>
        <taxon>Anguilliformes</taxon>
        <taxon>Synaphobranchidae</taxon>
        <taxon>Synaphobranchus</taxon>
    </lineage>
</organism>
<dbReference type="AlphaFoldDB" id="A0A9Q1IV00"/>
<keyword evidence="3" id="KW-1185">Reference proteome</keyword>
<protein>
    <submittedName>
        <fullName evidence="2">Uncharacterized protein</fullName>
    </submittedName>
</protein>
<evidence type="ECO:0000313" key="2">
    <source>
        <dbReference type="EMBL" id="KAJ8356092.1"/>
    </source>
</evidence>
<dbReference type="Proteomes" id="UP001152622">
    <property type="component" value="Chromosome 6"/>
</dbReference>